<feature type="binding site" evidence="5">
    <location>
        <position position="90"/>
    </location>
    <ligand>
        <name>anthranilate</name>
        <dbReference type="ChEBI" id="CHEBI:16567"/>
        <label>1</label>
    </ligand>
</feature>
<sequence length="357" mass="36584">MIESKIGEPSRTWKKVLGALTSNADLSSADTSWAMDEIMSDNATAAQIAAFGVALKMKGPTPEEVRGLADSMLAHATLVDSEPNAVDVVGTGGDGADTVNISTMTAVVVAAAGGRVVKHGNRAASSQSGTTDVLEALGVKFGLGPEGVATTVREVGIGFCFAPIYHPALRFAGPPRKEIGIPTVFNVLGPLTNPGRPRAGLIGCAFESLVSVVAQVFADRGSSALIVRGDDGLDEITMSTTTTVHIVSNGSVTVTKIDPKDFGLDYVPIEALKGGDAAFNADVARSVFGGEHGAVRDAVLLNAAAALTALDGISGGIDADDLMPLMARGLERGAAALDSGATTELLDRWVTRSNQLD</sequence>
<dbReference type="SUPFAM" id="SSF52418">
    <property type="entry name" value="Nucleoside phosphorylase/phosphoribosyltransferase catalytic domain"/>
    <property type="match status" value="1"/>
</dbReference>
<evidence type="ECO:0000256" key="1">
    <source>
        <dbReference type="ARBA" id="ARBA00022676"/>
    </source>
</evidence>
<feature type="binding site" evidence="5">
    <location>
        <position position="235"/>
    </location>
    <ligand>
        <name>Mg(2+)</name>
        <dbReference type="ChEBI" id="CHEBI:18420"/>
        <label>1</label>
    </ligand>
</feature>
<keyword evidence="3 5" id="KW-0822">Tryptophan biosynthesis</keyword>
<keyword evidence="4 5" id="KW-0057">Aromatic amino acid biosynthesis</keyword>
<keyword evidence="9" id="KW-1185">Reference proteome</keyword>
<dbReference type="NCBIfam" id="TIGR01245">
    <property type="entry name" value="trpD"/>
    <property type="match status" value="1"/>
</dbReference>
<feature type="binding site" evidence="5">
    <location>
        <begin position="93"/>
        <end position="94"/>
    </location>
    <ligand>
        <name>5-phospho-alpha-D-ribose 1-diphosphate</name>
        <dbReference type="ChEBI" id="CHEBI:58017"/>
    </ligand>
</feature>
<proteinExistence type="inferred from homology"/>
<evidence type="ECO:0000313" key="9">
    <source>
        <dbReference type="Proteomes" id="UP001432000"/>
    </source>
</evidence>
<feature type="binding site" evidence="5">
    <location>
        <position position="102"/>
    </location>
    <ligand>
        <name>Mg(2+)</name>
        <dbReference type="ChEBI" id="CHEBI:18420"/>
        <label>1</label>
    </ligand>
</feature>
<accession>A0ABZ2PMA3</accession>
<dbReference type="InterPro" id="IPR000312">
    <property type="entry name" value="Glycosyl_Trfase_fam3"/>
</dbReference>
<dbReference type="RefSeq" id="WP_338891592.1">
    <property type="nucleotide sequence ID" value="NZ_CP147846.1"/>
</dbReference>
<dbReference type="PANTHER" id="PTHR43285:SF2">
    <property type="entry name" value="ANTHRANILATE PHOSPHORIBOSYLTRANSFERASE"/>
    <property type="match status" value="1"/>
</dbReference>
<dbReference type="EC" id="2.4.2.18" evidence="5"/>
<dbReference type="InterPro" id="IPR005940">
    <property type="entry name" value="Anthranilate_Pribosyl_Tfrase"/>
</dbReference>
<dbReference type="Pfam" id="PF00591">
    <property type="entry name" value="Glycos_transf_3"/>
    <property type="match status" value="1"/>
</dbReference>
<name>A0ABZ2PMA3_9NOCA</name>
<feature type="binding site" evidence="5">
    <location>
        <position position="176"/>
    </location>
    <ligand>
        <name>anthranilate</name>
        <dbReference type="ChEBI" id="CHEBI:16567"/>
        <label>2</label>
    </ligand>
</feature>
<evidence type="ECO:0000256" key="5">
    <source>
        <dbReference type="HAMAP-Rule" id="MF_00211"/>
    </source>
</evidence>
<feature type="binding site" evidence="5">
    <location>
        <position position="130"/>
    </location>
    <ligand>
        <name>5-phospho-alpha-D-ribose 1-diphosphate</name>
        <dbReference type="ChEBI" id="CHEBI:58017"/>
    </ligand>
</feature>
<keyword evidence="1 5" id="KW-0328">Glycosyltransferase</keyword>
<evidence type="ECO:0000256" key="3">
    <source>
        <dbReference type="ARBA" id="ARBA00022822"/>
    </source>
</evidence>
<feature type="binding site" evidence="5">
    <location>
        <position position="235"/>
    </location>
    <ligand>
        <name>Mg(2+)</name>
        <dbReference type="ChEBI" id="CHEBI:18420"/>
        <label>2</label>
    </ligand>
</feature>
<feature type="domain" description="Glycosyl transferase family 3" evidence="6">
    <location>
        <begin position="83"/>
        <end position="341"/>
    </location>
</feature>
<keyword evidence="2 5" id="KW-0808">Transferase</keyword>
<dbReference type="GO" id="GO:0004048">
    <property type="term" value="F:anthranilate phosphoribosyltransferase activity"/>
    <property type="evidence" value="ECO:0007669"/>
    <property type="project" value="UniProtKB-EC"/>
</dbReference>
<dbReference type="PANTHER" id="PTHR43285">
    <property type="entry name" value="ANTHRANILATE PHOSPHORIBOSYLTRANSFERASE"/>
    <property type="match status" value="1"/>
</dbReference>
<comment type="catalytic activity">
    <reaction evidence="5">
        <text>N-(5-phospho-beta-D-ribosyl)anthranilate + diphosphate = 5-phospho-alpha-D-ribose 1-diphosphate + anthranilate</text>
        <dbReference type="Rhea" id="RHEA:11768"/>
        <dbReference type="ChEBI" id="CHEBI:16567"/>
        <dbReference type="ChEBI" id="CHEBI:18277"/>
        <dbReference type="ChEBI" id="CHEBI:33019"/>
        <dbReference type="ChEBI" id="CHEBI:58017"/>
        <dbReference type="EC" id="2.4.2.18"/>
    </reaction>
</comment>
<dbReference type="Gene3D" id="3.40.1030.10">
    <property type="entry name" value="Nucleoside phosphorylase/phosphoribosyltransferase catalytic domain"/>
    <property type="match status" value="1"/>
</dbReference>
<keyword evidence="5" id="KW-0460">Magnesium</keyword>
<comment type="pathway">
    <text evidence="5">Amino-acid biosynthesis; L-tryptophan biosynthesis; L-tryptophan from chorismate: step 2/5.</text>
</comment>
<comment type="function">
    <text evidence="5">Catalyzes the transfer of the phosphoribosyl group of 5-phosphorylribose-1-pyrophosphate (PRPP) to anthranilate to yield N-(5'-phosphoribosyl)-anthranilate (PRA).</text>
</comment>
<dbReference type="InterPro" id="IPR036320">
    <property type="entry name" value="Glycosyl_Trfase_fam3_N_dom_sf"/>
</dbReference>
<feature type="binding site" evidence="5">
    <location>
        <position position="234"/>
    </location>
    <ligand>
        <name>Mg(2+)</name>
        <dbReference type="ChEBI" id="CHEBI:18420"/>
        <label>2</label>
    </ligand>
</feature>
<feature type="binding site" evidence="5">
    <location>
        <position position="121"/>
    </location>
    <ligand>
        <name>anthranilate</name>
        <dbReference type="ChEBI" id="CHEBI:16567"/>
        <label>1</label>
    </ligand>
</feature>
<feature type="binding site" evidence="5">
    <location>
        <begin position="100"/>
        <end position="103"/>
    </location>
    <ligand>
        <name>5-phospho-alpha-D-ribose 1-diphosphate</name>
        <dbReference type="ChEBI" id="CHEBI:58017"/>
    </ligand>
</feature>
<comment type="subunit">
    <text evidence="5">Homodimer.</text>
</comment>
<organism evidence="8 9">
    <name type="scientific">Rhodococcus sovatensis</name>
    <dbReference type="NCBI Taxonomy" id="1805840"/>
    <lineage>
        <taxon>Bacteria</taxon>
        <taxon>Bacillati</taxon>
        <taxon>Actinomycetota</taxon>
        <taxon>Actinomycetes</taxon>
        <taxon>Mycobacteriales</taxon>
        <taxon>Nocardiaceae</taxon>
        <taxon>Rhodococcus</taxon>
    </lineage>
</organism>
<keyword evidence="5" id="KW-0479">Metal-binding</keyword>
<evidence type="ECO:0000256" key="4">
    <source>
        <dbReference type="ARBA" id="ARBA00023141"/>
    </source>
</evidence>
<protein>
    <recommendedName>
        <fullName evidence="5">Anthranilate phosphoribosyltransferase</fullName>
        <ecNumber evidence="5">2.4.2.18</ecNumber>
    </recommendedName>
</protein>
<dbReference type="HAMAP" id="MF_00211">
    <property type="entry name" value="TrpD"/>
    <property type="match status" value="1"/>
</dbReference>
<comment type="similarity">
    <text evidence="5">Belongs to the anthranilate phosphoribosyltransferase family.</text>
</comment>
<dbReference type="Gene3D" id="1.20.970.10">
    <property type="entry name" value="Transferase, Pyrimidine Nucleoside Phosphorylase, Chain C"/>
    <property type="match status" value="1"/>
</dbReference>
<dbReference type="SUPFAM" id="SSF47648">
    <property type="entry name" value="Nucleoside phosphorylase/phosphoribosyltransferase N-terminal domain"/>
    <property type="match status" value="1"/>
</dbReference>
<gene>
    <name evidence="5 8" type="primary">trpD</name>
    <name evidence="8" type="ORF">WDS16_07155</name>
</gene>
<dbReference type="InterPro" id="IPR017459">
    <property type="entry name" value="Glycosyl_Trfase_fam3_N_dom"/>
</dbReference>
<reference evidence="8 9" key="1">
    <citation type="submission" date="2024-03" db="EMBL/GenBank/DDBJ databases">
        <title>Natural products discovery in diverse microorganisms through a two-stage MS feature dereplication strategy.</title>
        <authorList>
            <person name="Zhang R."/>
        </authorList>
    </citation>
    <scope>NUCLEOTIDE SEQUENCE [LARGE SCALE GENOMIC DNA]</scope>
    <source>
        <strain evidence="8 9">18930</strain>
    </source>
</reference>
<dbReference type="EMBL" id="CP147846">
    <property type="protein sequence ID" value="WXG70284.1"/>
    <property type="molecule type" value="Genomic_DNA"/>
</dbReference>
<feature type="domain" description="Glycosyl transferase family 3 N-terminal" evidence="7">
    <location>
        <begin position="15"/>
        <end position="76"/>
    </location>
</feature>
<comment type="cofactor">
    <cofactor evidence="5">
        <name>Mg(2+)</name>
        <dbReference type="ChEBI" id="CHEBI:18420"/>
    </cofactor>
    <text evidence="5">Binds 2 magnesium ions per monomer.</text>
</comment>
<evidence type="ECO:0000313" key="8">
    <source>
        <dbReference type="EMBL" id="WXG70284.1"/>
    </source>
</evidence>
<dbReference type="Proteomes" id="UP001432000">
    <property type="component" value="Chromosome"/>
</dbReference>
<comment type="caution">
    <text evidence="5">Lacks conserved residue(s) required for the propagation of feature annotation.</text>
</comment>
<feature type="binding site" evidence="5">
    <location>
        <position position="90"/>
    </location>
    <ligand>
        <name>5-phospho-alpha-D-ribose 1-diphosphate</name>
        <dbReference type="ChEBI" id="CHEBI:58017"/>
    </ligand>
</feature>
<keyword evidence="5" id="KW-0028">Amino-acid biosynthesis</keyword>
<evidence type="ECO:0000259" key="7">
    <source>
        <dbReference type="Pfam" id="PF02885"/>
    </source>
</evidence>
<evidence type="ECO:0000256" key="2">
    <source>
        <dbReference type="ARBA" id="ARBA00022679"/>
    </source>
</evidence>
<dbReference type="Pfam" id="PF02885">
    <property type="entry name" value="Glycos_trans_3N"/>
    <property type="match status" value="1"/>
</dbReference>
<feature type="binding site" evidence="5">
    <location>
        <position position="98"/>
    </location>
    <ligand>
        <name>5-phospho-alpha-D-ribose 1-diphosphate</name>
        <dbReference type="ChEBI" id="CHEBI:58017"/>
    </ligand>
</feature>
<feature type="binding site" evidence="5">
    <location>
        <begin position="118"/>
        <end position="126"/>
    </location>
    <ligand>
        <name>5-phospho-alpha-D-ribose 1-diphosphate</name>
        <dbReference type="ChEBI" id="CHEBI:58017"/>
    </ligand>
</feature>
<dbReference type="InterPro" id="IPR035902">
    <property type="entry name" value="Nuc_phospho_transferase"/>
</dbReference>
<evidence type="ECO:0000259" key="6">
    <source>
        <dbReference type="Pfam" id="PF00591"/>
    </source>
</evidence>